<dbReference type="RefSeq" id="WP_377000767.1">
    <property type="nucleotide sequence ID" value="NZ_JBHSQE010000003.1"/>
</dbReference>
<dbReference type="EMBL" id="JBHSQE010000003">
    <property type="protein sequence ID" value="MFC6146312.1"/>
    <property type="molecule type" value="Genomic_DNA"/>
</dbReference>
<dbReference type="PANTHER" id="PTHR11579">
    <property type="entry name" value="PROTEIN-L-ISOASPARTATE O-METHYLTRANSFERASE"/>
    <property type="match status" value="1"/>
</dbReference>
<proteinExistence type="inferred from homology"/>
<evidence type="ECO:0000256" key="10">
    <source>
        <dbReference type="ARBA" id="ARBA00031323"/>
    </source>
</evidence>
<evidence type="ECO:0000256" key="11">
    <source>
        <dbReference type="ARBA" id="ARBA00031350"/>
    </source>
</evidence>
<dbReference type="SUPFAM" id="SSF53335">
    <property type="entry name" value="S-adenosyl-L-methionine-dependent methyltransferases"/>
    <property type="match status" value="1"/>
</dbReference>
<evidence type="ECO:0000313" key="13">
    <source>
        <dbReference type="Proteomes" id="UP001596244"/>
    </source>
</evidence>
<dbReference type="Proteomes" id="UP001596244">
    <property type="component" value="Unassembled WGS sequence"/>
</dbReference>
<evidence type="ECO:0000256" key="6">
    <source>
        <dbReference type="ARBA" id="ARBA00022603"/>
    </source>
</evidence>
<evidence type="ECO:0000256" key="5">
    <source>
        <dbReference type="ARBA" id="ARBA00022490"/>
    </source>
</evidence>
<evidence type="ECO:0000256" key="4">
    <source>
        <dbReference type="ARBA" id="ARBA00013346"/>
    </source>
</evidence>
<gene>
    <name evidence="12" type="ORF">ACFPUZ_05775</name>
</gene>
<comment type="similarity">
    <text evidence="2">Belongs to the methyltransferase superfamily. L-isoaspartyl/D-aspartyl protein methyltransferase family.</text>
</comment>
<evidence type="ECO:0000256" key="7">
    <source>
        <dbReference type="ARBA" id="ARBA00022679"/>
    </source>
</evidence>
<evidence type="ECO:0000313" key="12">
    <source>
        <dbReference type="EMBL" id="MFC6146312.1"/>
    </source>
</evidence>
<name>A0ABW1QC14_9CORY</name>
<dbReference type="CDD" id="cd02440">
    <property type="entry name" value="AdoMet_MTases"/>
    <property type="match status" value="1"/>
</dbReference>
<evidence type="ECO:0000256" key="8">
    <source>
        <dbReference type="ARBA" id="ARBA00022691"/>
    </source>
</evidence>
<keyword evidence="6" id="KW-0489">Methyltransferase</keyword>
<evidence type="ECO:0000256" key="2">
    <source>
        <dbReference type="ARBA" id="ARBA00005369"/>
    </source>
</evidence>
<dbReference type="PANTHER" id="PTHR11579:SF0">
    <property type="entry name" value="PROTEIN-L-ISOASPARTATE(D-ASPARTATE) O-METHYLTRANSFERASE"/>
    <property type="match status" value="1"/>
</dbReference>
<dbReference type="InterPro" id="IPR000682">
    <property type="entry name" value="PCMT"/>
</dbReference>
<organism evidence="12 13">
    <name type="scientific">Corynebacterium nasicanis</name>
    <dbReference type="NCBI Taxonomy" id="1448267"/>
    <lineage>
        <taxon>Bacteria</taxon>
        <taxon>Bacillati</taxon>
        <taxon>Actinomycetota</taxon>
        <taxon>Actinomycetes</taxon>
        <taxon>Mycobacteriales</taxon>
        <taxon>Corynebacteriaceae</taxon>
        <taxon>Corynebacterium</taxon>
    </lineage>
</organism>
<reference evidence="13" key="1">
    <citation type="journal article" date="2019" name="Int. J. Syst. Evol. Microbiol.">
        <title>The Global Catalogue of Microorganisms (GCM) 10K type strain sequencing project: providing services to taxonomists for standard genome sequencing and annotation.</title>
        <authorList>
            <consortium name="The Broad Institute Genomics Platform"/>
            <consortium name="The Broad Institute Genome Sequencing Center for Infectious Disease"/>
            <person name="Wu L."/>
            <person name="Ma J."/>
        </authorList>
    </citation>
    <scope>NUCLEOTIDE SEQUENCE [LARGE SCALE GENOMIC DNA]</scope>
    <source>
        <strain evidence="13">CCUG 51943</strain>
    </source>
</reference>
<keyword evidence="8" id="KW-0949">S-adenosyl-L-methionine</keyword>
<comment type="subcellular location">
    <subcellularLocation>
        <location evidence="1">Cytoplasm</location>
    </subcellularLocation>
</comment>
<dbReference type="Pfam" id="PF01135">
    <property type="entry name" value="PCMT"/>
    <property type="match status" value="1"/>
</dbReference>
<keyword evidence="5" id="KW-0963">Cytoplasm</keyword>
<evidence type="ECO:0000256" key="3">
    <source>
        <dbReference type="ARBA" id="ARBA00011890"/>
    </source>
</evidence>
<dbReference type="EC" id="2.1.1.77" evidence="3"/>
<evidence type="ECO:0000256" key="1">
    <source>
        <dbReference type="ARBA" id="ARBA00004496"/>
    </source>
</evidence>
<comment type="caution">
    <text evidence="12">The sequence shown here is derived from an EMBL/GenBank/DDBJ whole genome shotgun (WGS) entry which is preliminary data.</text>
</comment>
<keyword evidence="7" id="KW-0808">Transferase</keyword>
<dbReference type="Gene3D" id="3.40.50.150">
    <property type="entry name" value="Vaccinia Virus protein VP39"/>
    <property type="match status" value="1"/>
</dbReference>
<evidence type="ECO:0000256" key="9">
    <source>
        <dbReference type="ARBA" id="ARBA00030757"/>
    </source>
</evidence>
<dbReference type="InterPro" id="IPR029063">
    <property type="entry name" value="SAM-dependent_MTases_sf"/>
</dbReference>
<accession>A0ABW1QC14</accession>
<keyword evidence="13" id="KW-1185">Reference proteome</keyword>
<protein>
    <recommendedName>
        <fullName evidence="4">Protein-L-isoaspartate O-methyltransferase</fullName>
        <ecNumber evidence="3">2.1.1.77</ecNumber>
    </recommendedName>
    <alternativeName>
        <fullName evidence="11">L-isoaspartyl protein carboxyl methyltransferase</fullName>
    </alternativeName>
    <alternativeName>
        <fullName evidence="9">Protein L-isoaspartyl methyltransferase</fullName>
    </alternativeName>
    <alternativeName>
        <fullName evidence="10">Protein-beta-aspartate methyltransferase</fullName>
    </alternativeName>
</protein>
<sequence>MSARVTRAMHRVRRADFLPPGVRHHAPVDVPLTIGHGQTNSQPWTVAFMLGLLDVRPGHRVLDVGAGSGWSTALLHELLDARGSLAAVEIVPELVKFGQANLDAAGVDVKVSQARAGVLGLPEQAPFDRILVSAESADLPAELVAQLAPGGIMVIPVAGAMWRVEKRADGDLEVSRHGGFRFVPLRRRL</sequence>